<dbReference type="InterPro" id="IPR009908">
    <property type="entry name" value="Methylamine_util_MauE"/>
</dbReference>
<name>A0A552UY25_9FLAO</name>
<comment type="subcellular location">
    <subcellularLocation>
        <location evidence="1">Membrane</location>
        <topology evidence="1">Multi-pass membrane protein</topology>
    </subcellularLocation>
</comment>
<comment type="caution">
    <text evidence="7">The sequence shown here is derived from an EMBL/GenBank/DDBJ whole genome shotgun (WGS) entry which is preliminary data.</text>
</comment>
<dbReference type="AlphaFoldDB" id="A0A552UY25"/>
<sequence>MKFFLPVLIAILSAALGIFYIYTGVDKHFLSPSFIFPLNSTVPQAYRTLVGILYNSGFTKIVGGIEIAAGLMLIVPKTRPLGIVVILPVIITIFLLHALLDNRIDELIEAGIPLAATLLIFAYHQKNWKAIIAR</sequence>
<feature type="transmembrane region" description="Helical" evidence="5">
    <location>
        <begin position="52"/>
        <end position="74"/>
    </location>
</feature>
<dbReference type="RefSeq" id="WP_143374325.1">
    <property type="nucleotide sequence ID" value="NZ_VJVZ01000010.1"/>
</dbReference>
<protein>
    <recommendedName>
        <fullName evidence="6">Methylamine utilisation protein MauE domain-containing protein</fullName>
    </recommendedName>
</protein>
<dbReference type="Pfam" id="PF07291">
    <property type="entry name" value="MauE"/>
    <property type="match status" value="1"/>
</dbReference>
<evidence type="ECO:0000256" key="4">
    <source>
        <dbReference type="ARBA" id="ARBA00023136"/>
    </source>
</evidence>
<evidence type="ECO:0000256" key="2">
    <source>
        <dbReference type="ARBA" id="ARBA00022692"/>
    </source>
</evidence>
<dbReference type="OrthoDB" id="1354160at2"/>
<evidence type="ECO:0000313" key="8">
    <source>
        <dbReference type="Proteomes" id="UP000320643"/>
    </source>
</evidence>
<dbReference type="EMBL" id="VJVZ01000010">
    <property type="protein sequence ID" value="TRW23112.1"/>
    <property type="molecule type" value="Genomic_DNA"/>
</dbReference>
<organism evidence="7 8">
    <name type="scientific">Flavobacterium zepuense</name>
    <dbReference type="NCBI Taxonomy" id="2593302"/>
    <lineage>
        <taxon>Bacteria</taxon>
        <taxon>Pseudomonadati</taxon>
        <taxon>Bacteroidota</taxon>
        <taxon>Flavobacteriia</taxon>
        <taxon>Flavobacteriales</taxon>
        <taxon>Flavobacteriaceae</taxon>
        <taxon>Flavobacterium</taxon>
    </lineage>
</organism>
<dbReference type="GO" id="GO:0016020">
    <property type="term" value="C:membrane"/>
    <property type="evidence" value="ECO:0007669"/>
    <property type="project" value="UniProtKB-SubCell"/>
</dbReference>
<keyword evidence="3 5" id="KW-1133">Transmembrane helix</keyword>
<feature type="transmembrane region" description="Helical" evidence="5">
    <location>
        <begin position="106"/>
        <end position="124"/>
    </location>
</feature>
<evidence type="ECO:0000313" key="7">
    <source>
        <dbReference type="EMBL" id="TRW23112.1"/>
    </source>
</evidence>
<accession>A0A552UY25</accession>
<proteinExistence type="predicted"/>
<gene>
    <name evidence="7" type="ORF">FMM05_15590</name>
</gene>
<keyword evidence="4 5" id="KW-0472">Membrane</keyword>
<keyword evidence="8" id="KW-1185">Reference proteome</keyword>
<evidence type="ECO:0000256" key="3">
    <source>
        <dbReference type="ARBA" id="ARBA00022989"/>
    </source>
</evidence>
<evidence type="ECO:0000256" key="5">
    <source>
        <dbReference type="SAM" id="Phobius"/>
    </source>
</evidence>
<reference evidence="7 8" key="1">
    <citation type="submission" date="2019-07" db="EMBL/GenBank/DDBJ databases">
        <title>Flavobacterium sp. nov., isolated from glacier ice.</title>
        <authorList>
            <person name="Liu Q."/>
            <person name="Xin Y.-H."/>
        </authorList>
    </citation>
    <scope>NUCLEOTIDE SEQUENCE [LARGE SCALE GENOMIC DNA]</scope>
    <source>
        <strain evidence="7 8">ZT4R6</strain>
    </source>
</reference>
<keyword evidence="2 5" id="KW-0812">Transmembrane</keyword>
<evidence type="ECO:0000259" key="6">
    <source>
        <dbReference type="Pfam" id="PF07291"/>
    </source>
</evidence>
<evidence type="ECO:0000256" key="1">
    <source>
        <dbReference type="ARBA" id="ARBA00004141"/>
    </source>
</evidence>
<feature type="transmembrane region" description="Helical" evidence="5">
    <location>
        <begin position="81"/>
        <end position="100"/>
    </location>
</feature>
<feature type="domain" description="Methylamine utilisation protein MauE" evidence="6">
    <location>
        <begin position="7"/>
        <end position="100"/>
    </location>
</feature>
<dbReference type="GO" id="GO:0030416">
    <property type="term" value="P:methylamine metabolic process"/>
    <property type="evidence" value="ECO:0007669"/>
    <property type="project" value="InterPro"/>
</dbReference>
<dbReference type="Proteomes" id="UP000320643">
    <property type="component" value="Unassembled WGS sequence"/>
</dbReference>